<reference evidence="2" key="1">
    <citation type="journal article" date="2016" name="Nat. Biotechnol.">
        <title>Sequencing wild and cultivated cassava and related species reveals extensive interspecific hybridization and genetic diversity.</title>
        <authorList>
            <person name="Bredeson J.V."/>
            <person name="Lyons J.B."/>
            <person name="Prochnik S.E."/>
            <person name="Wu G.A."/>
            <person name="Ha C.M."/>
            <person name="Edsinger-Gonzales E."/>
            <person name="Grimwood J."/>
            <person name="Schmutz J."/>
            <person name="Rabbi I.Y."/>
            <person name="Egesi C."/>
            <person name="Nauluvula P."/>
            <person name="Lebot V."/>
            <person name="Ndunguru J."/>
            <person name="Mkamilo G."/>
            <person name="Bart R.S."/>
            <person name="Setter T.L."/>
            <person name="Gleadow R.M."/>
            <person name="Kulakow P."/>
            <person name="Ferguson M.E."/>
            <person name="Rounsley S."/>
            <person name="Rokhsar D.S."/>
        </authorList>
    </citation>
    <scope>NUCLEOTIDE SEQUENCE [LARGE SCALE GENOMIC DNA]</scope>
    <source>
        <strain evidence="2">cv. AM560-2</strain>
    </source>
</reference>
<proteinExistence type="predicted"/>
<name>A0ACB7HL29_MANES</name>
<organism evidence="1 2">
    <name type="scientific">Manihot esculenta</name>
    <name type="common">Cassava</name>
    <name type="synonym">Jatropha manihot</name>
    <dbReference type="NCBI Taxonomy" id="3983"/>
    <lineage>
        <taxon>Eukaryota</taxon>
        <taxon>Viridiplantae</taxon>
        <taxon>Streptophyta</taxon>
        <taxon>Embryophyta</taxon>
        <taxon>Tracheophyta</taxon>
        <taxon>Spermatophyta</taxon>
        <taxon>Magnoliopsida</taxon>
        <taxon>eudicotyledons</taxon>
        <taxon>Gunneridae</taxon>
        <taxon>Pentapetalae</taxon>
        <taxon>rosids</taxon>
        <taxon>fabids</taxon>
        <taxon>Malpighiales</taxon>
        <taxon>Euphorbiaceae</taxon>
        <taxon>Crotonoideae</taxon>
        <taxon>Manihoteae</taxon>
        <taxon>Manihot</taxon>
    </lineage>
</organism>
<gene>
    <name evidence="1" type="ORF">MANES_07G143516v8</name>
</gene>
<accession>A0ACB7HL29</accession>
<protein>
    <submittedName>
        <fullName evidence="1">Uncharacterized protein</fullName>
    </submittedName>
</protein>
<keyword evidence="2" id="KW-1185">Reference proteome</keyword>
<evidence type="ECO:0000313" key="2">
    <source>
        <dbReference type="Proteomes" id="UP000091857"/>
    </source>
</evidence>
<dbReference type="EMBL" id="CM004393">
    <property type="protein sequence ID" value="KAG8651551.1"/>
    <property type="molecule type" value="Genomic_DNA"/>
</dbReference>
<sequence>MEMLKIESSLSHINSLKDLYLWNFNGTEALPEWLGNLQSLRNLSISNCENLKYFPSATVMQRLSNLRELCILGCLFLGKNCAKGSGSEWSKISHVPYIYIREECVG</sequence>
<dbReference type="Proteomes" id="UP000091857">
    <property type="component" value="Chromosome 7"/>
</dbReference>
<comment type="caution">
    <text evidence="1">The sequence shown here is derived from an EMBL/GenBank/DDBJ whole genome shotgun (WGS) entry which is preliminary data.</text>
</comment>
<evidence type="ECO:0000313" key="1">
    <source>
        <dbReference type="EMBL" id="KAG8651551.1"/>
    </source>
</evidence>